<feature type="transmembrane region" description="Helical" evidence="2">
    <location>
        <begin position="409"/>
        <end position="429"/>
    </location>
</feature>
<keyword evidence="2" id="KW-0812">Transmembrane</keyword>
<protein>
    <submittedName>
        <fullName evidence="3">Oligosaccharide repeat unit polymerase</fullName>
    </submittedName>
</protein>
<keyword evidence="2" id="KW-0472">Membrane</keyword>
<organism evidence="3 4">
    <name type="scientific">Enterocloster lavalensis</name>
    <dbReference type="NCBI Taxonomy" id="460384"/>
    <lineage>
        <taxon>Bacteria</taxon>
        <taxon>Bacillati</taxon>
        <taxon>Bacillota</taxon>
        <taxon>Clostridia</taxon>
        <taxon>Lachnospirales</taxon>
        <taxon>Lachnospiraceae</taxon>
        <taxon>Enterocloster</taxon>
    </lineage>
</organism>
<dbReference type="EMBL" id="FOIM01000003">
    <property type="protein sequence ID" value="SET22649.1"/>
    <property type="molecule type" value="Genomic_DNA"/>
</dbReference>
<evidence type="ECO:0000313" key="4">
    <source>
        <dbReference type="Proteomes" id="UP000198508"/>
    </source>
</evidence>
<keyword evidence="4" id="KW-1185">Reference proteome</keyword>
<reference evidence="4" key="1">
    <citation type="submission" date="2016-10" db="EMBL/GenBank/DDBJ databases">
        <authorList>
            <person name="Varghese N."/>
            <person name="Submissions S."/>
        </authorList>
    </citation>
    <scope>NUCLEOTIDE SEQUENCE [LARGE SCALE GENOMIC DNA]</scope>
    <source>
        <strain evidence="4">NLAE-zl-G277</strain>
    </source>
</reference>
<evidence type="ECO:0000256" key="1">
    <source>
        <dbReference type="SAM" id="MobiDB-lite"/>
    </source>
</evidence>
<evidence type="ECO:0000256" key="2">
    <source>
        <dbReference type="SAM" id="Phobius"/>
    </source>
</evidence>
<gene>
    <name evidence="3" type="ORF">SAMN05216313_103143</name>
</gene>
<dbReference type="STRING" id="460384.SAMN05216313_103143"/>
<proteinExistence type="predicted"/>
<accession>A0A1I0CS96</accession>
<feature type="transmembrane region" description="Helical" evidence="2">
    <location>
        <begin position="441"/>
        <end position="460"/>
    </location>
</feature>
<feature type="transmembrane region" description="Helical" evidence="2">
    <location>
        <begin position="466"/>
        <end position="486"/>
    </location>
</feature>
<feature type="transmembrane region" description="Helical" evidence="2">
    <location>
        <begin position="251"/>
        <end position="276"/>
    </location>
</feature>
<feature type="region of interest" description="Disordered" evidence="1">
    <location>
        <begin position="106"/>
        <end position="133"/>
    </location>
</feature>
<keyword evidence="2" id="KW-1133">Transmembrane helix</keyword>
<name>A0A1I0CS96_9FIRM</name>
<feature type="compositionally biased region" description="Basic and acidic residues" evidence="1">
    <location>
        <begin position="106"/>
        <end position="118"/>
    </location>
</feature>
<dbReference type="AlphaFoldDB" id="A0A1I0CS96"/>
<feature type="transmembrane region" description="Helical" evidence="2">
    <location>
        <begin position="296"/>
        <end position="314"/>
    </location>
</feature>
<dbReference type="RefSeq" id="WP_092361088.1">
    <property type="nucleotide sequence ID" value="NZ_DAINWJ010000057.1"/>
</dbReference>
<feature type="transmembrane region" description="Helical" evidence="2">
    <location>
        <begin position="191"/>
        <end position="210"/>
    </location>
</feature>
<dbReference type="Proteomes" id="UP000198508">
    <property type="component" value="Unassembled WGS sequence"/>
</dbReference>
<dbReference type="NCBIfam" id="TIGR04370">
    <property type="entry name" value="glyco_rpt_poly"/>
    <property type="match status" value="2"/>
</dbReference>
<evidence type="ECO:0000313" key="3">
    <source>
        <dbReference type="EMBL" id="SET22649.1"/>
    </source>
</evidence>
<feature type="transmembrane region" description="Helical" evidence="2">
    <location>
        <begin position="48"/>
        <end position="68"/>
    </location>
</feature>
<feature type="transmembrane region" description="Helical" evidence="2">
    <location>
        <begin position="18"/>
        <end position="36"/>
    </location>
</feature>
<sequence>MAVYLICYALSYLLARQHVYMLSGLVLITAALWLYWRDYRASRDLIHLRGLFCLAFVGGQGVSCFKLSRLQTDWAGETWLCFLLAVLAFWLAFEAVQRMALRRRENGGREGGRREHDSQGINPGRINPGRFPETGATGEFNGSSKRILICMAGITGVSALAFVFEAVKLGFIPMFSYGVPHAYSYFHVSGVHYFTVSCVLVPSLFVLYLFSRAADGGECGNRVFGTAAGRAGTKAERSGNPAPPAAPDRGLILAAVLTGISILIPLLCVSRFQLILAVGMAVFTFISVRRTFRLKYLLILCALMVPAYLALTVLRSHSVSYLNGIFEMKNPHTPIFVTQPYMYIANNYDNFNCLVEQLGSHSMGLRMLFPVWALTGLKFLNPSLVSFPIFVTKEELTTVTLIYDAYYDFGVLGILLFGLLAGAACALLYRLRWRARNPVCHVIYAQIAMYMALAFFTTWFSNPSTWFYLAVTAAAYWFVGHGFPYFGRDM</sequence>
<feature type="transmembrane region" description="Helical" evidence="2">
    <location>
        <begin position="147"/>
        <end position="171"/>
    </location>
</feature>
<feature type="transmembrane region" description="Helical" evidence="2">
    <location>
        <begin position="74"/>
        <end position="93"/>
    </location>
</feature>